<evidence type="ECO:0000313" key="3">
    <source>
        <dbReference type="EMBL" id="OAV98635.1"/>
    </source>
</evidence>
<dbReference type="EnsemblFungi" id="PTTG_25603-t43_1">
    <property type="protein sequence ID" value="PTTG_25603-t43_1-p1"/>
    <property type="gene ID" value="PTTG_25603"/>
</dbReference>
<feature type="signal peptide" evidence="2">
    <location>
        <begin position="1"/>
        <end position="20"/>
    </location>
</feature>
<keyword evidence="2" id="KW-0732">Signal</keyword>
<accession>A0A180H0R6</accession>
<evidence type="ECO:0000313" key="4">
    <source>
        <dbReference type="EnsemblFungi" id="PTTG_25603-t43_1-p1"/>
    </source>
</evidence>
<evidence type="ECO:0000256" key="2">
    <source>
        <dbReference type="SAM" id="SignalP"/>
    </source>
</evidence>
<reference evidence="4" key="4">
    <citation type="submission" date="2025-05" db="UniProtKB">
        <authorList>
            <consortium name="EnsemblFungi"/>
        </authorList>
    </citation>
    <scope>IDENTIFICATION</scope>
    <source>
        <strain evidence="4">isolate 1-1 / race 1 (BBBD)</strain>
    </source>
</reference>
<evidence type="ECO:0000256" key="1">
    <source>
        <dbReference type="SAM" id="MobiDB-lite"/>
    </source>
</evidence>
<proteinExistence type="predicted"/>
<dbReference type="Proteomes" id="UP000005240">
    <property type="component" value="Unassembled WGS sequence"/>
</dbReference>
<reference evidence="3" key="1">
    <citation type="submission" date="2009-11" db="EMBL/GenBank/DDBJ databases">
        <authorList>
            <consortium name="The Broad Institute Genome Sequencing Platform"/>
            <person name="Ward D."/>
            <person name="Feldgarden M."/>
            <person name="Earl A."/>
            <person name="Young S.K."/>
            <person name="Zeng Q."/>
            <person name="Koehrsen M."/>
            <person name="Alvarado L."/>
            <person name="Berlin A."/>
            <person name="Bochicchio J."/>
            <person name="Borenstein D."/>
            <person name="Chapman S.B."/>
            <person name="Chen Z."/>
            <person name="Engels R."/>
            <person name="Freedman E."/>
            <person name="Gellesch M."/>
            <person name="Goldberg J."/>
            <person name="Griggs A."/>
            <person name="Gujja S."/>
            <person name="Heilman E."/>
            <person name="Heiman D."/>
            <person name="Hepburn T."/>
            <person name="Howarth C."/>
            <person name="Jen D."/>
            <person name="Larson L."/>
            <person name="Lewis B."/>
            <person name="Mehta T."/>
            <person name="Park D."/>
            <person name="Pearson M."/>
            <person name="Roberts A."/>
            <person name="Saif S."/>
            <person name="Shea T."/>
            <person name="Shenoy N."/>
            <person name="Sisk P."/>
            <person name="Stolte C."/>
            <person name="Sykes S."/>
            <person name="Thomson T."/>
            <person name="Walk T."/>
            <person name="White J."/>
            <person name="Yandava C."/>
            <person name="Izard J."/>
            <person name="Baranova O.V."/>
            <person name="Blanton J.M."/>
            <person name="Tanner A.C."/>
            <person name="Dewhirst F.E."/>
            <person name="Haas B."/>
            <person name="Nusbaum C."/>
            <person name="Birren B."/>
        </authorList>
    </citation>
    <scope>NUCLEOTIDE SEQUENCE [LARGE SCALE GENOMIC DNA]</scope>
    <source>
        <strain evidence="3">1-1 BBBD Race 1</strain>
    </source>
</reference>
<evidence type="ECO:0000313" key="5">
    <source>
        <dbReference type="Proteomes" id="UP000005240"/>
    </source>
</evidence>
<organism evidence="3">
    <name type="scientific">Puccinia triticina (isolate 1-1 / race 1 (BBBD))</name>
    <name type="common">Brown leaf rust fungus</name>
    <dbReference type="NCBI Taxonomy" id="630390"/>
    <lineage>
        <taxon>Eukaryota</taxon>
        <taxon>Fungi</taxon>
        <taxon>Dikarya</taxon>
        <taxon>Basidiomycota</taxon>
        <taxon>Pucciniomycotina</taxon>
        <taxon>Pucciniomycetes</taxon>
        <taxon>Pucciniales</taxon>
        <taxon>Pucciniaceae</taxon>
        <taxon>Puccinia</taxon>
    </lineage>
</organism>
<reference evidence="3" key="2">
    <citation type="submission" date="2016-05" db="EMBL/GenBank/DDBJ databases">
        <title>Comparative analysis highlights variable genome content of wheat rusts and divergence of the mating loci.</title>
        <authorList>
            <person name="Cuomo C.A."/>
            <person name="Bakkeren G."/>
            <person name="Szabo L."/>
            <person name="Khalil H."/>
            <person name="Joly D."/>
            <person name="Goldberg J."/>
            <person name="Young S."/>
            <person name="Zeng Q."/>
            <person name="Fellers J."/>
        </authorList>
    </citation>
    <scope>NUCLEOTIDE SEQUENCE [LARGE SCALE GENOMIC DNA]</scope>
    <source>
        <strain evidence="3">1-1 BBBD Race 1</strain>
    </source>
</reference>
<dbReference type="VEuPathDB" id="FungiDB:PTTG_25603"/>
<gene>
    <name evidence="3" type="ORF">PTTG_25603</name>
</gene>
<keyword evidence="5" id="KW-1185">Reference proteome</keyword>
<feature type="compositionally biased region" description="Polar residues" evidence="1">
    <location>
        <begin position="71"/>
        <end position="99"/>
    </location>
</feature>
<dbReference type="EMBL" id="ADAS02000006">
    <property type="protein sequence ID" value="OAV98635.1"/>
    <property type="molecule type" value="Genomic_DNA"/>
</dbReference>
<dbReference type="AlphaFoldDB" id="A0A180H0R6"/>
<feature type="chain" id="PRO_5008110535" evidence="2">
    <location>
        <begin position="21"/>
        <end position="406"/>
    </location>
</feature>
<name>A0A180H0R6_PUCT1</name>
<feature type="region of interest" description="Disordered" evidence="1">
    <location>
        <begin position="71"/>
        <end position="152"/>
    </location>
</feature>
<reference evidence="4 5" key="3">
    <citation type="journal article" date="2017" name="G3 (Bethesda)">
        <title>Comparative analysis highlights variable genome content of wheat rusts and divergence of the mating loci.</title>
        <authorList>
            <person name="Cuomo C.A."/>
            <person name="Bakkeren G."/>
            <person name="Khalil H.B."/>
            <person name="Panwar V."/>
            <person name="Joly D."/>
            <person name="Linning R."/>
            <person name="Sakthikumar S."/>
            <person name="Song X."/>
            <person name="Adiconis X."/>
            <person name="Fan L."/>
            <person name="Goldberg J.M."/>
            <person name="Levin J.Z."/>
            <person name="Young S."/>
            <person name="Zeng Q."/>
            <person name="Anikster Y."/>
            <person name="Bruce M."/>
            <person name="Wang M."/>
            <person name="Yin C."/>
            <person name="McCallum B."/>
            <person name="Szabo L.J."/>
            <person name="Hulbert S."/>
            <person name="Chen X."/>
            <person name="Fellers J.P."/>
        </authorList>
    </citation>
    <scope>NUCLEOTIDE SEQUENCE</scope>
    <source>
        <strain evidence="5">Isolate 1-1 / race 1 (BBBD)</strain>
        <strain evidence="4">isolate 1-1 / race 1 (BBBD)</strain>
    </source>
</reference>
<dbReference type="OrthoDB" id="2497029at2759"/>
<sequence>MPHQLFQLLLCAAMVRLEKAAKSRPQFPSIKLLIIVSTALFGPSLPLSSAPTPNISDFNTLTEIPVDVSSSRSNIANDQPSPILSGQHQNLINKSNNSPPKKRVQAMDQFSSNPGKKYSTPHKTPKPQLFTKPDGVKPRGSTPHRYFAKPSGGKRDKVKAAIRNNWLYYLQKLSRKILSMITTNAAAGNKWKIVNFDRIANITSIDIPNNISSPGAFFQSILNSPGDGGDMESLLDQIVSLAPIGPLVHRAEMDLDFNLEQVVDLFFVSPRQSTIRLSSTGPGEVRHILASSNINANLNTYQAATDPLGQFLVDRPPTKVRSYIQEDLTGKSTELQTQIFREAFSFWLSATLRRIHPFESQSWLSLCPFQAAKPHLIRTLTPCVVIFTNNKKEHIQSIITYNLPLQ</sequence>
<protein>
    <submittedName>
        <fullName evidence="3 4">Uncharacterized protein</fullName>
    </submittedName>
</protein>